<dbReference type="InterPro" id="IPR029016">
    <property type="entry name" value="GAF-like_dom_sf"/>
</dbReference>
<comment type="caution">
    <text evidence="4">The sequence shown here is derived from an EMBL/GenBank/DDBJ whole genome shotgun (WGS) entry which is preliminary data.</text>
</comment>
<dbReference type="SMART" id="SM00331">
    <property type="entry name" value="PP2C_SIG"/>
    <property type="match status" value="1"/>
</dbReference>
<dbReference type="Pfam" id="PF07228">
    <property type="entry name" value="SpoIIE"/>
    <property type="match status" value="1"/>
</dbReference>
<keyword evidence="5" id="KW-1185">Reference proteome</keyword>
<dbReference type="Pfam" id="PF01590">
    <property type="entry name" value="GAF"/>
    <property type="match status" value="1"/>
</dbReference>
<dbReference type="InterPro" id="IPR003018">
    <property type="entry name" value="GAF"/>
</dbReference>
<gene>
    <name evidence="4" type="ORF">CAE01nite_17840</name>
</gene>
<dbReference type="AlphaFoldDB" id="A0A512DC48"/>
<dbReference type="EMBL" id="BJYY01000013">
    <property type="protein sequence ID" value="GEO34059.1"/>
    <property type="molecule type" value="Genomic_DNA"/>
</dbReference>
<accession>A0A512DC48</accession>
<dbReference type="SUPFAM" id="SSF55781">
    <property type="entry name" value="GAF domain-like"/>
    <property type="match status" value="1"/>
</dbReference>
<dbReference type="SUPFAM" id="SSF81606">
    <property type="entry name" value="PP2C-like"/>
    <property type="match status" value="1"/>
</dbReference>
<dbReference type="PANTHER" id="PTHR43156:SF2">
    <property type="entry name" value="STAGE II SPORULATION PROTEIN E"/>
    <property type="match status" value="1"/>
</dbReference>
<dbReference type="InterPro" id="IPR036457">
    <property type="entry name" value="PPM-type-like_dom_sf"/>
</dbReference>
<keyword evidence="1" id="KW-0378">Hydrolase</keyword>
<dbReference type="Gene3D" id="3.60.40.10">
    <property type="entry name" value="PPM-type phosphatase domain"/>
    <property type="match status" value="1"/>
</dbReference>
<evidence type="ECO:0000313" key="4">
    <source>
        <dbReference type="EMBL" id="GEO34059.1"/>
    </source>
</evidence>
<dbReference type="InterPro" id="IPR001932">
    <property type="entry name" value="PPM-type_phosphatase-like_dom"/>
</dbReference>
<feature type="domain" description="PPM-type phosphatase" evidence="3">
    <location>
        <begin position="150"/>
        <end position="368"/>
    </location>
</feature>
<protein>
    <recommendedName>
        <fullName evidence="3">PPM-type phosphatase domain-containing protein</fullName>
    </recommendedName>
</protein>
<evidence type="ECO:0000256" key="2">
    <source>
        <dbReference type="SAM" id="MobiDB-lite"/>
    </source>
</evidence>
<reference evidence="4 5" key="1">
    <citation type="submission" date="2019-07" db="EMBL/GenBank/DDBJ databases">
        <title>Whole genome shotgun sequence of Cellulomonas aerilata NBRC 106308.</title>
        <authorList>
            <person name="Hosoyama A."/>
            <person name="Uohara A."/>
            <person name="Ohji S."/>
            <person name="Ichikawa N."/>
        </authorList>
    </citation>
    <scope>NUCLEOTIDE SEQUENCE [LARGE SCALE GENOMIC DNA]</scope>
    <source>
        <strain evidence="4 5">NBRC 106308</strain>
    </source>
</reference>
<sequence length="392" mass="41964">MRDVASFHRDAELQPVLDAYVAVRVPALTSGSPVARALASGRPATVVDAGRARPGDLLDDGEAYALLQRLAPHATVVLPLRGRGQVRGLLTLVNEVDRGPFTSEDIGTLQDAVAQLGLALDNAHLQAARRDLVEELQRSLLTELPRPDHLHLAARYVPAAAAAQVGGDWYDAFVLRDGSTCLVIGDVTGHDLRAAVAMAQIRNVLRGGAHAVETTPAVILQSLDWAMHDLGIDVLSSAILATLEQPPELAARGQHRMRWSNAGHLPPVLLHADGRAELLNHRTDLLLGVHAHPSRVDHTHLLEPGATVLLYTDGLVERRDESLTVSLDRLRTTVEELAGLPLEELCDRLVADLAHDSQDDVAVLAVRADHLGAAGPAEGGPPSRPTRRRGDA</sequence>
<dbReference type="PANTHER" id="PTHR43156">
    <property type="entry name" value="STAGE II SPORULATION PROTEIN E-RELATED"/>
    <property type="match status" value="1"/>
</dbReference>
<feature type="region of interest" description="Disordered" evidence="2">
    <location>
        <begin position="372"/>
        <end position="392"/>
    </location>
</feature>
<dbReference type="Proteomes" id="UP000321181">
    <property type="component" value="Unassembled WGS sequence"/>
</dbReference>
<proteinExistence type="predicted"/>
<dbReference type="InterPro" id="IPR052016">
    <property type="entry name" value="Bact_Sigma-Reg"/>
</dbReference>
<dbReference type="GO" id="GO:0016791">
    <property type="term" value="F:phosphatase activity"/>
    <property type="evidence" value="ECO:0007669"/>
    <property type="project" value="TreeGrafter"/>
</dbReference>
<evidence type="ECO:0000259" key="3">
    <source>
        <dbReference type="SMART" id="SM00331"/>
    </source>
</evidence>
<dbReference type="Gene3D" id="3.30.450.40">
    <property type="match status" value="1"/>
</dbReference>
<name>A0A512DC48_9CELL</name>
<evidence type="ECO:0000313" key="5">
    <source>
        <dbReference type="Proteomes" id="UP000321181"/>
    </source>
</evidence>
<organism evidence="4 5">
    <name type="scientific">Cellulomonas aerilata</name>
    <dbReference type="NCBI Taxonomy" id="515326"/>
    <lineage>
        <taxon>Bacteria</taxon>
        <taxon>Bacillati</taxon>
        <taxon>Actinomycetota</taxon>
        <taxon>Actinomycetes</taxon>
        <taxon>Micrococcales</taxon>
        <taxon>Cellulomonadaceae</taxon>
        <taxon>Cellulomonas</taxon>
    </lineage>
</organism>
<evidence type="ECO:0000256" key="1">
    <source>
        <dbReference type="ARBA" id="ARBA00022801"/>
    </source>
</evidence>